<keyword evidence="5" id="KW-1185">Reference proteome</keyword>
<proteinExistence type="predicted"/>
<dbReference type="EMBL" id="CP033915">
    <property type="protein sequence ID" value="AZA87640.1"/>
    <property type="molecule type" value="Genomic_DNA"/>
</dbReference>
<evidence type="ECO:0000256" key="1">
    <source>
        <dbReference type="SAM" id="SignalP"/>
    </source>
</evidence>
<reference evidence="4 5" key="1">
    <citation type="submission" date="2018-11" db="EMBL/GenBank/DDBJ databases">
        <title>Proposal to divide the Flavobacteriaceae and reorganize its genera based on Amino Acid Identity values calculated from whole genome sequences.</title>
        <authorList>
            <person name="Nicholson A.C."/>
            <person name="Gulvik C.A."/>
            <person name="Whitney A.M."/>
            <person name="Humrighouse B.W."/>
            <person name="Bell M."/>
            <person name="Holmes B."/>
            <person name="Steigerwalt A.G."/>
            <person name="Villarma A."/>
            <person name="Sheth M."/>
            <person name="Batra D."/>
            <person name="Pryor J."/>
            <person name="Bernardet J.-F."/>
            <person name="Hugo C."/>
            <person name="Kampfer P."/>
            <person name="Newman J."/>
            <person name="McQuiston J.R."/>
        </authorList>
    </citation>
    <scope>NUCLEOTIDE SEQUENCE [LARGE SCALE GENOMIC DNA]</scope>
    <source>
        <strain evidence="2 4">G0207</strain>
        <strain evidence="3 5">H5143</strain>
    </source>
</reference>
<keyword evidence="1" id="KW-0732">Signal</keyword>
<organism evidence="2 4">
    <name type="scientific">Chryseobacterium shandongense</name>
    <dbReference type="NCBI Taxonomy" id="1493872"/>
    <lineage>
        <taxon>Bacteria</taxon>
        <taxon>Pseudomonadati</taxon>
        <taxon>Bacteroidota</taxon>
        <taxon>Flavobacteriia</taxon>
        <taxon>Flavobacteriales</taxon>
        <taxon>Weeksellaceae</taxon>
        <taxon>Chryseobacterium group</taxon>
        <taxon>Chryseobacterium</taxon>
    </lineage>
</organism>
<dbReference type="KEGG" id="csha:EG350_03670"/>
<dbReference type="AlphaFoldDB" id="A0A3G6R3N7"/>
<evidence type="ECO:0000313" key="2">
    <source>
        <dbReference type="EMBL" id="AZA87640.1"/>
    </source>
</evidence>
<dbReference type="Proteomes" id="UP000281741">
    <property type="component" value="Chromosome"/>
</dbReference>
<feature type="chain" id="PRO_5044593595" description="DUF2282 domain-containing protein" evidence="1">
    <location>
        <begin position="21"/>
        <end position="88"/>
    </location>
</feature>
<dbReference type="Proteomes" id="UP000274073">
    <property type="component" value="Chromosome"/>
</dbReference>
<protein>
    <recommendedName>
        <fullName evidence="6">DUF2282 domain-containing protein</fullName>
    </recommendedName>
</protein>
<evidence type="ECO:0008006" key="6">
    <source>
        <dbReference type="Google" id="ProtNLM"/>
    </source>
</evidence>
<feature type="signal peptide" evidence="1">
    <location>
        <begin position="1"/>
        <end position="20"/>
    </location>
</feature>
<evidence type="ECO:0000313" key="3">
    <source>
        <dbReference type="EMBL" id="AZA96139.1"/>
    </source>
</evidence>
<dbReference type="EMBL" id="CP033912">
    <property type="protein sequence ID" value="AZA96139.1"/>
    <property type="molecule type" value="Genomic_DNA"/>
</dbReference>
<sequence>MKNFMFSALVVLLGTGAAFATKKANNVKSAIVSGYHFDAAQGLCIDAQQDCSNVFSNEACTWSEDGSTLREIDSPTMCGNPLYKVPQQ</sequence>
<dbReference type="OrthoDB" id="1260025at2"/>
<name>A0A3G6R3N7_9FLAO</name>
<dbReference type="RefSeq" id="WP_078797538.1">
    <property type="nucleotide sequence ID" value="NZ_CP033912.1"/>
</dbReference>
<accession>A0A3G6R3N7</accession>
<gene>
    <name evidence="2" type="ORF">EG349_12990</name>
    <name evidence="3" type="ORF">EG353_11450</name>
</gene>
<evidence type="ECO:0000313" key="4">
    <source>
        <dbReference type="Proteomes" id="UP000274073"/>
    </source>
</evidence>
<evidence type="ECO:0000313" key="5">
    <source>
        <dbReference type="Proteomes" id="UP000281741"/>
    </source>
</evidence>